<dbReference type="PANTHER" id="PTHR43022">
    <property type="entry name" value="PROTEIN SMF"/>
    <property type="match status" value="1"/>
</dbReference>
<dbReference type="Pfam" id="PF02481">
    <property type="entry name" value="DNA_processg_A"/>
    <property type="match status" value="1"/>
</dbReference>
<sequence>MATLKYWLWLATRRPLRPTDAFRLLEQFGTPEALYFADRGEYELSGVSAQCRASLEDKNLDCAERILADCERLGVRVLTLQDAGYPERLRQIYDPPCVLYVKGRLFAFDEEVAVGVVGSRNPSEYGKHMAGRLGLDLARSGALVVSGIAQGLDAAALRGALSGGGSVVSVLGGGVDVIYPPQHRWLYEDVAAAGALISEYPPGTGIEGWHFPVRNRIISGLSVGVAVVEAAERSGALITARAALDQDREVFAFPGPADAPMSRGTNRLIQRGEAKLILSAWDILSEFETRFPGRLGRPEPLSKEAEAQRLEAGMEEKEPPAVPSGVGKTVDKEKERAYITLKDQPELFTDDERDILLALGESSMRTDDLVEAVQIPARRVSSALTMLQLRGYVEELSGRRFESTVLLKTD</sequence>
<dbReference type="Gene3D" id="1.10.10.10">
    <property type="entry name" value="Winged helix-like DNA-binding domain superfamily/Winged helix DNA-binding domain"/>
    <property type="match status" value="1"/>
</dbReference>
<protein>
    <submittedName>
        <fullName evidence="5">DNA-protecting protein DprA</fullName>
    </submittedName>
</protein>
<dbReference type="InterPro" id="IPR003488">
    <property type="entry name" value="DprA"/>
</dbReference>
<evidence type="ECO:0000256" key="1">
    <source>
        <dbReference type="ARBA" id="ARBA00006525"/>
    </source>
</evidence>
<evidence type="ECO:0000259" key="3">
    <source>
        <dbReference type="Pfam" id="PF02481"/>
    </source>
</evidence>
<dbReference type="Gene3D" id="3.40.50.450">
    <property type="match status" value="1"/>
</dbReference>
<dbReference type="Proteomes" id="UP000607645">
    <property type="component" value="Unassembled WGS sequence"/>
</dbReference>
<evidence type="ECO:0000313" key="6">
    <source>
        <dbReference type="Proteomes" id="UP000607645"/>
    </source>
</evidence>
<dbReference type="EMBL" id="JACOPQ010000003">
    <property type="protein sequence ID" value="MBC5736495.1"/>
    <property type="molecule type" value="Genomic_DNA"/>
</dbReference>
<keyword evidence="6" id="KW-1185">Reference proteome</keyword>
<dbReference type="InterPro" id="IPR041614">
    <property type="entry name" value="DprA_WH"/>
</dbReference>
<dbReference type="InterPro" id="IPR057666">
    <property type="entry name" value="DrpA_SLOG"/>
</dbReference>
<evidence type="ECO:0000259" key="4">
    <source>
        <dbReference type="Pfam" id="PF17782"/>
    </source>
</evidence>
<evidence type="ECO:0000256" key="2">
    <source>
        <dbReference type="SAM" id="MobiDB-lite"/>
    </source>
</evidence>
<dbReference type="RefSeq" id="WP_155148184.1">
    <property type="nucleotide sequence ID" value="NZ_JACOPQ010000003.1"/>
</dbReference>
<comment type="caution">
    <text evidence="5">The sequence shown here is derived from an EMBL/GenBank/DDBJ whole genome shotgun (WGS) entry which is preliminary data.</text>
</comment>
<gene>
    <name evidence="5" type="primary">dprA</name>
    <name evidence="5" type="ORF">H8S62_05675</name>
</gene>
<name>A0A8J6JKH2_9FIRM</name>
<feature type="domain" description="Smf/DprA SLOG" evidence="3">
    <location>
        <begin position="77"/>
        <end position="287"/>
    </location>
</feature>
<dbReference type="InterPro" id="IPR036388">
    <property type="entry name" value="WH-like_DNA-bd_sf"/>
</dbReference>
<organism evidence="5 6">
    <name type="scientific">Lawsonibacter faecis</name>
    <dbReference type="NCBI Taxonomy" id="2763052"/>
    <lineage>
        <taxon>Bacteria</taxon>
        <taxon>Bacillati</taxon>
        <taxon>Bacillota</taxon>
        <taxon>Clostridia</taxon>
        <taxon>Eubacteriales</taxon>
        <taxon>Oscillospiraceae</taxon>
        <taxon>Lawsonibacter</taxon>
    </lineage>
</organism>
<proteinExistence type="inferred from homology"/>
<feature type="domain" description="DprA winged helix" evidence="4">
    <location>
        <begin position="349"/>
        <end position="398"/>
    </location>
</feature>
<dbReference type="Pfam" id="PF17782">
    <property type="entry name" value="WHD_DprA"/>
    <property type="match status" value="1"/>
</dbReference>
<reference evidence="5" key="1">
    <citation type="submission" date="2020-08" db="EMBL/GenBank/DDBJ databases">
        <title>Genome public.</title>
        <authorList>
            <person name="Liu C."/>
            <person name="Sun Q."/>
        </authorList>
    </citation>
    <scope>NUCLEOTIDE SEQUENCE</scope>
    <source>
        <strain evidence="5">NSJ-52</strain>
    </source>
</reference>
<dbReference type="NCBIfam" id="TIGR00732">
    <property type="entry name" value="dprA"/>
    <property type="match status" value="1"/>
</dbReference>
<dbReference type="PANTHER" id="PTHR43022:SF1">
    <property type="entry name" value="PROTEIN SMF"/>
    <property type="match status" value="1"/>
</dbReference>
<dbReference type="SUPFAM" id="SSF102405">
    <property type="entry name" value="MCP/YpsA-like"/>
    <property type="match status" value="1"/>
</dbReference>
<dbReference type="AlphaFoldDB" id="A0A8J6JKH2"/>
<dbReference type="GO" id="GO:0009294">
    <property type="term" value="P:DNA-mediated transformation"/>
    <property type="evidence" value="ECO:0007669"/>
    <property type="project" value="InterPro"/>
</dbReference>
<feature type="region of interest" description="Disordered" evidence="2">
    <location>
        <begin position="305"/>
        <end position="328"/>
    </location>
</feature>
<comment type="similarity">
    <text evidence="1">Belongs to the DprA/Smf family.</text>
</comment>
<feature type="compositionally biased region" description="Basic and acidic residues" evidence="2">
    <location>
        <begin position="305"/>
        <end position="319"/>
    </location>
</feature>
<accession>A0A8J6JKH2</accession>
<evidence type="ECO:0000313" key="5">
    <source>
        <dbReference type="EMBL" id="MBC5736495.1"/>
    </source>
</evidence>